<dbReference type="InterPro" id="IPR011006">
    <property type="entry name" value="CheY-like_superfamily"/>
</dbReference>
<dbReference type="CDD" id="cd17569">
    <property type="entry name" value="REC_HupR-like"/>
    <property type="match status" value="1"/>
</dbReference>
<dbReference type="SMART" id="SM00448">
    <property type="entry name" value="REC"/>
    <property type="match status" value="1"/>
</dbReference>
<comment type="caution">
    <text evidence="4">The sequence shown here is derived from an EMBL/GenBank/DDBJ whole genome shotgun (WGS) entry which is preliminary data.</text>
</comment>
<gene>
    <name evidence="4" type="ORF">CLV67_1367</name>
</gene>
<organism evidence="4 5">
    <name type="scientific">Actinoplanes italicus</name>
    <dbReference type="NCBI Taxonomy" id="113567"/>
    <lineage>
        <taxon>Bacteria</taxon>
        <taxon>Bacillati</taxon>
        <taxon>Actinomycetota</taxon>
        <taxon>Actinomycetes</taxon>
        <taxon>Micromonosporales</taxon>
        <taxon>Micromonosporaceae</taxon>
        <taxon>Actinoplanes</taxon>
    </lineage>
</organism>
<dbReference type="PANTHER" id="PTHR44591">
    <property type="entry name" value="STRESS RESPONSE REGULATOR PROTEIN 1"/>
    <property type="match status" value="1"/>
</dbReference>
<dbReference type="OrthoDB" id="9802066at2"/>
<reference evidence="4 5" key="1">
    <citation type="submission" date="2018-03" db="EMBL/GenBank/DDBJ databases">
        <title>Genomic Encyclopedia of Archaeal and Bacterial Type Strains, Phase II (KMG-II): from individual species to whole genera.</title>
        <authorList>
            <person name="Goeker M."/>
        </authorList>
    </citation>
    <scope>NUCLEOTIDE SEQUENCE [LARGE SCALE GENOMIC DNA]</scope>
    <source>
        <strain evidence="4 5">DSM 43146</strain>
    </source>
</reference>
<dbReference type="PROSITE" id="PS50110">
    <property type="entry name" value="RESPONSE_REGULATORY"/>
    <property type="match status" value="1"/>
</dbReference>
<dbReference type="AlphaFoldDB" id="A0A2T0JPT2"/>
<evidence type="ECO:0000259" key="3">
    <source>
        <dbReference type="PROSITE" id="PS50110"/>
    </source>
</evidence>
<feature type="domain" description="Response regulatory" evidence="3">
    <location>
        <begin position="20"/>
        <end position="135"/>
    </location>
</feature>
<dbReference type="InterPro" id="IPR050595">
    <property type="entry name" value="Bact_response_regulator"/>
</dbReference>
<dbReference type="Gene3D" id="1.10.3210.10">
    <property type="entry name" value="Hypothetical protein af1432"/>
    <property type="match status" value="1"/>
</dbReference>
<evidence type="ECO:0000256" key="1">
    <source>
        <dbReference type="ARBA" id="ARBA00022553"/>
    </source>
</evidence>
<evidence type="ECO:0000256" key="2">
    <source>
        <dbReference type="PROSITE-ProRule" id="PRU00169"/>
    </source>
</evidence>
<accession>A0A2T0JPT2</accession>
<protein>
    <submittedName>
        <fullName evidence="4">Response regulator receiver domain-containing protein</fullName>
    </submittedName>
</protein>
<dbReference type="Pfam" id="PF00072">
    <property type="entry name" value="Response_reg"/>
    <property type="match status" value="1"/>
</dbReference>
<keyword evidence="1 2" id="KW-0597">Phosphoprotein</keyword>
<dbReference type="RefSeq" id="WP_106330550.1">
    <property type="nucleotide sequence ID" value="NZ_BOMO01000169.1"/>
</dbReference>
<dbReference type="Gene3D" id="3.40.50.2300">
    <property type="match status" value="1"/>
</dbReference>
<dbReference type="EMBL" id="PVMZ01000036">
    <property type="protein sequence ID" value="PRX09431.1"/>
    <property type="molecule type" value="Genomic_DNA"/>
</dbReference>
<evidence type="ECO:0000313" key="4">
    <source>
        <dbReference type="EMBL" id="PRX09431.1"/>
    </source>
</evidence>
<sequence length="388" mass="41412">MRTELYRSGDADTRNAGKPILLLVDDDESTIATLSLQLGRDHRLLVAGDGEEALRLLAANGPVAAVITDMMMPGMNGVELLGRIQAEYPEVMRILHTAHGDMNTAIAAINSGGVYRFLPKPARRDDIMQTVKQAVTKHEHSMAERTKLDTTLKTSVQAIFGLLELSSPQGFARAGRIRSLVAELVHVLELDGLWEIEVAAMASQVGAVTVPAEVMRRLCEGDHLSPEEQAQVNAMPSMVLPLIKDIPMLEDVVATIRGLAGQAPPAGGWSPLAEGAISVVRTAIEYVTAESRTHQPSTAITAITRAGTCAPHVLAALRKLKGLETASTATQAYALADLQVGMRLAEDVRAQNGVVLIGSGTVVTDVMLDRLNNFSRMVGLVEPVLTAA</sequence>
<dbReference type="GO" id="GO:0000160">
    <property type="term" value="P:phosphorelay signal transduction system"/>
    <property type="evidence" value="ECO:0007669"/>
    <property type="project" value="InterPro"/>
</dbReference>
<dbReference type="Proteomes" id="UP000239415">
    <property type="component" value="Unassembled WGS sequence"/>
</dbReference>
<dbReference type="PANTHER" id="PTHR44591:SF19">
    <property type="entry name" value="TWO-COMPONENT RESPONSE REGULATOR-RELATED"/>
    <property type="match status" value="1"/>
</dbReference>
<feature type="modified residue" description="4-aspartylphosphate" evidence="2">
    <location>
        <position position="69"/>
    </location>
</feature>
<dbReference type="Pfam" id="PF13487">
    <property type="entry name" value="HD_5"/>
    <property type="match status" value="1"/>
</dbReference>
<evidence type="ECO:0000313" key="5">
    <source>
        <dbReference type="Proteomes" id="UP000239415"/>
    </source>
</evidence>
<dbReference type="InterPro" id="IPR001789">
    <property type="entry name" value="Sig_transdc_resp-reg_receiver"/>
</dbReference>
<name>A0A2T0JPT2_9ACTN</name>
<dbReference type="SUPFAM" id="SSF52172">
    <property type="entry name" value="CheY-like"/>
    <property type="match status" value="1"/>
</dbReference>
<keyword evidence="5" id="KW-1185">Reference proteome</keyword>
<proteinExistence type="predicted"/>